<evidence type="ECO:0000313" key="1">
    <source>
        <dbReference type="EMBL" id="KAF2033509.1"/>
    </source>
</evidence>
<dbReference type="OrthoDB" id="3689663at2759"/>
<comment type="caution">
    <text evidence="1">The sequence shown here is derived from an EMBL/GenBank/DDBJ whole genome shotgun (WGS) entry which is preliminary data.</text>
</comment>
<dbReference type="EMBL" id="ML978166">
    <property type="protein sequence ID" value="KAF2033509.1"/>
    <property type="molecule type" value="Genomic_DNA"/>
</dbReference>
<reference evidence="1" key="1">
    <citation type="journal article" date="2020" name="Stud. Mycol.">
        <title>101 Dothideomycetes genomes: a test case for predicting lifestyles and emergence of pathogens.</title>
        <authorList>
            <person name="Haridas S."/>
            <person name="Albert R."/>
            <person name="Binder M."/>
            <person name="Bloem J."/>
            <person name="Labutti K."/>
            <person name="Salamov A."/>
            <person name="Andreopoulos B."/>
            <person name="Baker S."/>
            <person name="Barry K."/>
            <person name="Bills G."/>
            <person name="Bluhm B."/>
            <person name="Cannon C."/>
            <person name="Castanera R."/>
            <person name="Culley D."/>
            <person name="Daum C."/>
            <person name="Ezra D."/>
            <person name="Gonzalez J."/>
            <person name="Henrissat B."/>
            <person name="Kuo A."/>
            <person name="Liang C."/>
            <person name="Lipzen A."/>
            <person name="Lutzoni F."/>
            <person name="Magnuson J."/>
            <person name="Mondo S."/>
            <person name="Nolan M."/>
            <person name="Ohm R."/>
            <person name="Pangilinan J."/>
            <person name="Park H.-J."/>
            <person name="Ramirez L."/>
            <person name="Alfaro M."/>
            <person name="Sun H."/>
            <person name="Tritt A."/>
            <person name="Yoshinaga Y."/>
            <person name="Zwiers L.-H."/>
            <person name="Turgeon B."/>
            <person name="Goodwin S."/>
            <person name="Spatafora J."/>
            <person name="Crous P."/>
            <person name="Grigoriev I."/>
        </authorList>
    </citation>
    <scope>NUCLEOTIDE SEQUENCE</scope>
    <source>
        <strain evidence="1">CBS 110217</strain>
    </source>
</reference>
<dbReference type="AlphaFoldDB" id="A0A9P4LS79"/>
<name>A0A9P4LS79_9PLEO</name>
<keyword evidence="2" id="KW-1185">Reference proteome</keyword>
<dbReference type="Proteomes" id="UP000799777">
    <property type="component" value="Unassembled WGS sequence"/>
</dbReference>
<accession>A0A9P4LS79</accession>
<gene>
    <name evidence="1" type="ORF">EK21DRAFT_108978</name>
</gene>
<sequence length="129" mass="15141">MEWPCKFADELRKLSLRTQNRHSEAVQWLRERMKARQEWKEDAMEEVTTGDIRWVMKEHERMEAQREATLRGTAQQVKELVEDQDDTAIFAGGLAQAAEQALEESSSEHMAVGWQYEQDGEFQIGTHFR</sequence>
<evidence type="ECO:0000313" key="2">
    <source>
        <dbReference type="Proteomes" id="UP000799777"/>
    </source>
</evidence>
<organism evidence="1 2">
    <name type="scientific">Setomelanomma holmii</name>
    <dbReference type="NCBI Taxonomy" id="210430"/>
    <lineage>
        <taxon>Eukaryota</taxon>
        <taxon>Fungi</taxon>
        <taxon>Dikarya</taxon>
        <taxon>Ascomycota</taxon>
        <taxon>Pezizomycotina</taxon>
        <taxon>Dothideomycetes</taxon>
        <taxon>Pleosporomycetidae</taxon>
        <taxon>Pleosporales</taxon>
        <taxon>Pleosporineae</taxon>
        <taxon>Phaeosphaeriaceae</taxon>
        <taxon>Setomelanomma</taxon>
    </lineage>
</organism>
<proteinExistence type="predicted"/>
<protein>
    <submittedName>
        <fullName evidence="1">Uncharacterized protein</fullName>
    </submittedName>
</protein>